<dbReference type="InterPro" id="IPR007573">
    <property type="entry name" value="QWRF"/>
</dbReference>
<sequence length="541" mass="59857">MKTPDGSPVSSSSPKPRQHRNREVTSRFQPSPPSSTTPSSESKECHSPIRRKSTSPADGRRQKITEEPSFMRQQLWPSSSSSTSTTTAKRNSGGTLADHITEDRIIEHLNPKTSSTFSHKGSRHLENSVTATSTASNVSKENDRPIIGGSARYSRRFMESPSSKKNGSNGIFQGRLSLDENAKRNSCSFTNSTLDHGDTGTTSGKAVEVPSRYMSDVTSRRARRGTSDSNIANVNGDSSILKRFTLKTAMKRANSLTGYKSSKSQWALSPSRSESPSMSVESMDQPMSFSSLKHPTSPIKAKGVEKFLSMGFDLFKSKKSGFSSSPVGFGINSEVIHQLRLLDNRLIQWKHANARAQVVSGNISHRAESNLIFVWDGLTKLQHSVLKKKIQCAREKLEMKIIFVLYSQMKLLEAWGGMERQHVSAITATKECLHSVVCRVPLLEGARVNMQSTSIALRHASDLAASIKSILTTISFSVDKTAAMLSELAKVVAQEKQLLEEFYHLFQSISVFELQEKSVKCNVVQFEDWRQKHQLLTGIAL</sequence>
<protein>
    <recommendedName>
        <fullName evidence="5">QWRF motif-containing protein 3</fullName>
    </recommendedName>
</protein>
<gene>
    <name evidence="3" type="ORF">VNO77_28549</name>
</gene>
<dbReference type="AlphaFoldDB" id="A0AAN9KYF6"/>
<accession>A0AAN9KYF6</accession>
<dbReference type="EMBL" id="JAYMYQ010000006">
    <property type="protein sequence ID" value="KAK7324742.1"/>
    <property type="molecule type" value="Genomic_DNA"/>
</dbReference>
<evidence type="ECO:0008006" key="5">
    <source>
        <dbReference type="Google" id="ProtNLM"/>
    </source>
</evidence>
<dbReference type="GO" id="GO:0005880">
    <property type="term" value="C:nuclear microtubule"/>
    <property type="evidence" value="ECO:0007669"/>
    <property type="project" value="TreeGrafter"/>
</dbReference>
<name>A0AAN9KYF6_CANGL</name>
<feature type="region of interest" description="Disordered" evidence="2">
    <location>
        <begin position="264"/>
        <end position="295"/>
    </location>
</feature>
<comment type="similarity">
    <text evidence="1">Belongs to the QWRF family.</text>
</comment>
<dbReference type="GO" id="GO:0005737">
    <property type="term" value="C:cytoplasm"/>
    <property type="evidence" value="ECO:0007669"/>
    <property type="project" value="TreeGrafter"/>
</dbReference>
<dbReference type="Pfam" id="PF04484">
    <property type="entry name" value="QWRF"/>
    <property type="match status" value="1"/>
</dbReference>
<dbReference type="Proteomes" id="UP001367508">
    <property type="component" value="Unassembled WGS sequence"/>
</dbReference>
<feature type="compositionally biased region" description="Low complexity" evidence="2">
    <location>
        <begin position="127"/>
        <end position="139"/>
    </location>
</feature>
<evidence type="ECO:0000313" key="3">
    <source>
        <dbReference type="EMBL" id="KAK7324742.1"/>
    </source>
</evidence>
<feature type="compositionally biased region" description="Low complexity" evidence="2">
    <location>
        <begin position="78"/>
        <end position="87"/>
    </location>
</feature>
<proteinExistence type="inferred from homology"/>
<organism evidence="3 4">
    <name type="scientific">Canavalia gladiata</name>
    <name type="common">Sword bean</name>
    <name type="synonym">Dolichos gladiatus</name>
    <dbReference type="NCBI Taxonomy" id="3824"/>
    <lineage>
        <taxon>Eukaryota</taxon>
        <taxon>Viridiplantae</taxon>
        <taxon>Streptophyta</taxon>
        <taxon>Embryophyta</taxon>
        <taxon>Tracheophyta</taxon>
        <taxon>Spermatophyta</taxon>
        <taxon>Magnoliopsida</taxon>
        <taxon>eudicotyledons</taxon>
        <taxon>Gunneridae</taxon>
        <taxon>Pentapetalae</taxon>
        <taxon>rosids</taxon>
        <taxon>fabids</taxon>
        <taxon>Fabales</taxon>
        <taxon>Fabaceae</taxon>
        <taxon>Papilionoideae</taxon>
        <taxon>50 kb inversion clade</taxon>
        <taxon>NPAAA clade</taxon>
        <taxon>indigoferoid/millettioid clade</taxon>
        <taxon>Phaseoleae</taxon>
        <taxon>Canavalia</taxon>
    </lineage>
</organism>
<feature type="compositionally biased region" description="Basic and acidic residues" evidence="2">
    <location>
        <begin position="99"/>
        <end position="110"/>
    </location>
</feature>
<reference evidence="3 4" key="1">
    <citation type="submission" date="2024-01" db="EMBL/GenBank/DDBJ databases">
        <title>The genomes of 5 underutilized Papilionoideae crops provide insights into root nodulation and disease resistanc.</title>
        <authorList>
            <person name="Jiang F."/>
        </authorList>
    </citation>
    <scope>NUCLEOTIDE SEQUENCE [LARGE SCALE GENOMIC DNA]</scope>
    <source>
        <strain evidence="3">LVBAO_FW01</strain>
        <tissue evidence="3">Leaves</tissue>
    </source>
</reference>
<feature type="region of interest" description="Disordered" evidence="2">
    <location>
        <begin position="1"/>
        <end position="173"/>
    </location>
</feature>
<evidence type="ECO:0000256" key="2">
    <source>
        <dbReference type="SAM" id="MobiDB-lite"/>
    </source>
</evidence>
<feature type="compositionally biased region" description="Polar residues" evidence="2">
    <location>
        <begin position="160"/>
        <end position="171"/>
    </location>
</feature>
<evidence type="ECO:0000313" key="4">
    <source>
        <dbReference type="Proteomes" id="UP001367508"/>
    </source>
</evidence>
<evidence type="ECO:0000256" key="1">
    <source>
        <dbReference type="ARBA" id="ARBA00010016"/>
    </source>
</evidence>
<feature type="region of interest" description="Disordered" evidence="2">
    <location>
        <begin position="213"/>
        <end position="232"/>
    </location>
</feature>
<dbReference type="GO" id="GO:0051225">
    <property type="term" value="P:spindle assembly"/>
    <property type="evidence" value="ECO:0007669"/>
    <property type="project" value="TreeGrafter"/>
</dbReference>
<dbReference type="GO" id="GO:0008017">
    <property type="term" value="F:microtubule binding"/>
    <property type="evidence" value="ECO:0007669"/>
    <property type="project" value="TreeGrafter"/>
</dbReference>
<dbReference type="PANTHER" id="PTHR31807">
    <property type="entry name" value="AUGMIN FAMILY MEMBER"/>
    <property type="match status" value="1"/>
</dbReference>
<keyword evidence="4" id="KW-1185">Reference proteome</keyword>
<comment type="caution">
    <text evidence="3">The sequence shown here is derived from an EMBL/GenBank/DDBJ whole genome shotgun (WGS) entry which is preliminary data.</text>
</comment>
<dbReference type="PANTHER" id="PTHR31807:SF31">
    <property type="entry name" value="QWRF MOTIF PROTEIN (DUF566)-RELATED"/>
    <property type="match status" value="1"/>
</dbReference>
<feature type="compositionally biased region" description="Polar residues" evidence="2">
    <location>
        <begin position="285"/>
        <end position="294"/>
    </location>
</feature>
<feature type="compositionally biased region" description="Low complexity" evidence="2">
    <location>
        <begin position="269"/>
        <end position="283"/>
    </location>
</feature>